<evidence type="ECO:0000256" key="3">
    <source>
        <dbReference type="ARBA" id="ARBA00023004"/>
    </source>
</evidence>
<comment type="caution">
    <text evidence="5">The sequence shown here is derived from an EMBL/GenBank/DDBJ whole genome shotgun (WGS) entry which is preliminary data.</text>
</comment>
<keyword evidence="6" id="KW-1185">Reference proteome</keyword>
<dbReference type="PANTHER" id="PTHR30149">
    <property type="entry name" value="HYDROGENASE PROTEIN ASSEMBLY PROTEIN HYPD"/>
    <property type="match status" value="1"/>
</dbReference>
<evidence type="ECO:0000313" key="6">
    <source>
        <dbReference type="Proteomes" id="UP000238949"/>
    </source>
</evidence>
<dbReference type="AlphaFoldDB" id="A0A2S9V945"/>
<dbReference type="GO" id="GO:0051539">
    <property type="term" value="F:4 iron, 4 sulfur cluster binding"/>
    <property type="evidence" value="ECO:0007669"/>
    <property type="project" value="TreeGrafter"/>
</dbReference>
<accession>A0A2S9V945</accession>
<name>A0A2S9V945_9ALTE</name>
<proteinExistence type="inferred from homology"/>
<dbReference type="GO" id="GO:0051604">
    <property type="term" value="P:protein maturation"/>
    <property type="evidence" value="ECO:0007669"/>
    <property type="project" value="TreeGrafter"/>
</dbReference>
<dbReference type="InterPro" id="IPR042243">
    <property type="entry name" value="HypD_1"/>
</dbReference>
<dbReference type="RefSeq" id="WP_105935265.1">
    <property type="nucleotide sequence ID" value="NZ_PVNP01000160.1"/>
</dbReference>
<dbReference type="PIRSF" id="PIRSF005622">
    <property type="entry name" value="Hydrgn_mat_hypD"/>
    <property type="match status" value="1"/>
</dbReference>
<dbReference type="GO" id="GO:0005506">
    <property type="term" value="F:iron ion binding"/>
    <property type="evidence" value="ECO:0007669"/>
    <property type="project" value="TreeGrafter"/>
</dbReference>
<dbReference type="InterPro" id="IPR002780">
    <property type="entry name" value="Hyd_form_HypD"/>
</dbReference>
<evidence type="ECO:0000256" key="2">
    <source>
        <dbReference type="ARBA" id="ARBA00022723"/>
    </source>
</evidence>
<organism evidence="5 6">
    <name type="scientific">Alteromonas alba</name>
    <dbReference type="NCBI Taxonomy" id="2079529"/>
    <lineage>
        <taxon>Bacteria</taxon>
        <taxon>Pseudomonadati</taxon>
        <taxon>Pseudomonadota</taxon>
        <taxon>Gammaproteobacteria</taxon>
        <taxon>Alteromonadales</taxon>
        <taxon>Alteromonadaceae</taxon>
        <taxon>Alteromonas/Salinimonas group</taxon>
        <taxon>Alteromonas</taxon>
    </lineage>
</organism>
<dbReference type="PANTHER" id="PTHR30149:SF0">
    <property type="entry name" value="HYDROGENASE MATURATION FACTOR HYPD"/>
    <property type="match status" value="1"/>
</dbReference>
<evidence type="ECO:0000313" key="5">
    <source>
        <dbReference type="EMBL" id="PRO72835.1"/>
    </source>
</evidence>
<gene>
    <name evidence="5" type="ORF">C6Y40_14710</name>
</gene>
<dbReference type="GO" id="GO:0070025">
    <property type="term" value="F:carbon monoxide binding"/>
    <property type="evidence" value="ECO:0007669"/>
    <property type="project" value="TreeGrafter"/>
</dbReference>
<dbReference type="Proteomes" id="UP000238949">
    <property type="component" value="Unassembled WGS sequence"/>
</dbReference>
<evidence type="ECO:0000256" key="4">
    <source>
        <dbReference type="PIRNR" id="PIRNR005622"/>
    </source>
</evidence>
<keyword evidence="3" id="KW-0408">Iron</keyword>
<protein>
    <recommendedName>
        <fullName evidence="4">Hydrogenase maturation factor</fullName>
    </recommendedName>
</protein>
<dbReference type="EMBL" id="PVNP01000160">
    <property type="protein sequence ID" value="PRO72835.1"/>
    <property type="molecule type" value="Genomic_DNA"/>
</dbReference>
<dbReference type="OrthoDB" id="9770424at2"/>
<dbReference type="Pfam" id="PF01924">
    <property type="entry name" value="HypD"/>
    <property type="match status" value="1"/>
</dbReference>
<comment type="similarity">
    <text evidence="1 4">Belongs to the HypD family.</text>
</comment>
<dbReference type="InterPro" id="IPR042244">
    <property type="entry name" value="HypD_2_sf"/>
</dbReference>
<reference evidence="6" key="1">
    <citation type="journal article" date="2020" name="Int. J. Syst. Evol. Microbiol.">
        <title>Alteromonas alba sp. nov., a marine bacterium isolated from the seawater of the West Pacific Ocean.</title>
        <authorList>
            <person name="Sun C."/>
            <person name="Wu Y.-H."/>
            <person name="Xamxidin M."/>
            <person name="Cheng H."/>
            <person name="Xu X.-W."/>
        </authorList>
    </citation>
    <scope>NUCLEOTIDE SEQUENCE [LARGE SCALE GENOMIC DNA]</scope>
    <source>
        <strain evidence="6">190</strain>
    </source>
</reference>
<dbReference type="Gene3D" id="3.40.50.11750">
    <property type="entry name" value="HypD, alpha/beta domain 1"/>
    <property type="match status" value="2"/>
</dbReference>
<dbReference type="NCBIfam" id="TIGR00075">
    <property type="entry name" value="hypD"/>
    <property type="match status" value="1"/>
</dbReference>
<evidence type="ECO:0000256" key="1">
    <source>
        <dbReference type="ARBA" id="ARBA00007888"/>
    </source>
</evidence>
<keyword evidence="2" id="KW-0479">Metal-binding</keyword>
<sequence length="378" mass="40748">MYSVESLLSLIKKTPLTKPLRILNVCGGHERAITRAGFRTLFQHNIHLIPGPGCPVCICPEEDIAFAIHLALNENVVIVSFGDMLRVPIDCAIDGCDSLIAAKNSGADVRPISSVQEAVSIAIGEPEKAVVFFAVGFETTMAPVAAALLADLPNNLKVLLSGRLTWPAVAHVLRSQQDTFDALIAPGHVATIMGCEEWQFVIDHHDLPVSISGFHPESLLLSIHALIKNCSSRVITLNNSYPEVVKHHGNSAAQTLLKTAFTQVDAHWRGIGVIPRSGFSLAAKLSHLDVTNHYEPIDCSSQIIQTSQKTPPPCEQVILGQMAPDGCPFFGKECIPASPKGACMVSDEGACRVWYSAGERSVIEVIEKGNTQKVEIKS</sequence>
<dbReference type="Gene3D" id="6.10.20.100">
    <property type="match status" value="1"/>
</dbReference>